<dbReference type="SUPFAM" id="SSF56601">
    <property type="entry name" value="beta-lactamase/transpeptidase-like"/>
    <property type="match status" value="1"/>
</dbReference>
<dbReference type="PROSITE" id="PS51257">
    <property type="entry name" value="PROKAR_LIPOPROTEIN"/>
    <property type="match status" value="1"/>
</dbReference>
<evidence type="ECO:0000313" key="2">
    <source>
        <dbReference type="EMBL" id="PQJ69676.1"/>
    </source>
</evidence>
<proteinExistence type="predicted"/>
<comment type="caution">
    <text evidence="2">The sequence shown here is derived from an EMBL/GenBank/DDBJ whole genome shotgun (WGS) entry which is preliminary data.</text>
</comment>
<reference evidence="2 3" key="1">
    <citation type="submission" date="2016-12" db="EMBL/GenBank/DDBJ databases">
        <title>Trade-off between light-utilization and light-protection in marine flavobacteria.</title>
        <authorList>
            <person name="Kumagai Y."/>
            <person name="Yoshizawa S."/>
            <person name="Kogure K."/>
            <person name="Iwasaki W."/>
        </authorList>
    </citation>
    <scope>NUCLEOTIDE SEQUENCE [LARGE SCALE GENOMIC DNA]</scope>
    <source>
        <strain evidence="2 3">KCTC 12100</strain>
    </source>
</reference>
<dbReference type="InterPro" id="IPR050789">
    <property type="entry name" value="Diverse_Enzym_Activities"/>
</dbReference>
<evidence type="ECO:0000259" key="1">
    <source>
        <dbReference type="Pfam" id="PF00144"/>
    </source>
</evidence>
<protein>
    <recommendedName>
        <fullName evidence="1">Beta-lactamase-related domain-containing protein</fullName>
    </recommendedName>
</protein>
<dbReference type="EMBL" id="MSCK01000002">
    <property type="protein sequence ID" value="PQJ69676.1"/>
    <property type="molecule type" value="Genomic_DNA"/>
</dbReference>
<sequence>MKKINPNELLKIGIVLLIFSVLSSCKMSRFIFYGKADIDDYKIFKTRNIENSNKQFFFKKSKEIIPFDTLEYSIKDGDKKYDFKKTFEEILKENETTSFIVIRNDSLILEKYFNDYSKATLVNSFSTSKSILSLLIGIAIDDGYIKSVEEPITNYIPEFKKDGFDKIKIRNLLQMTSGIKFKEIYGPFTDAANLYYGRNIIRELGKLEILYSPDTKFNYSSGDSQIMGLVLSRALKDISLSEYLSNKVWKPLEMEFTANWSLDDKGLERAFCCINATAIDFAKIGRLYLNKGSWNENQIVSEKWIEQTTKYDESKKINPEKYYYNYNWYINPNGTYYTQGYKGQHIYIDSKNQLIIVRLGKDFGKMEWATFFQELSNKYEINTGYNNGYK</sequence>
<feature type="domain" description="Beta-lactamase-related" evidence="1">
    <location>
        <begin position="85"/>
        <end position="363"/>
    </location>
</feature>
<accession>A0A2P6C9R8</accession>
<dbReference type="InterPro" id="IPR012338">
    <property type="entry name" value="Beta-lactam/transpept-like"/>
</dbReference>
<dbReference type="PANTHER" id="PTHR43283">
    <property type="entry name" value="BETA-LACTAMASE-RELATED"/>
    <property type="match status" value="1"/>
</dbReference>
<dbReference type="AlphaFoldDB" id="A0A2P6C9R8"/>
<evidence type="ECO:0000313" key="3">
    <source>
        <dbReference type="Proteomes" id="UP000247345"/>
    </source>
</evidence>
<keyword evidence="3" id="KW-1185">Reference proteome</keyword>
<name>A0A2P6C9R8_9FLAO</name>
<gene>
    <name evidence="2" type="ORF">BTO14_16930</name>
</gene>
<organism evidence="2 3">
    <name type="scientific">Polaribacter butkevichii</name>
    <dbReference type="NCBI Taxonomy" id="218490"/>
    <lineage>
        <taxon>Bacteria</taxon>
        <taxon>Pseudomonadati</taxon>
        <taxon>Bacteroidota</taxon>
        <taxon>Flavobacteriia</taxon>
        <taxon>Flavobacteriales</taxon>
        <taxon>Flavobacteriaceae</taxon>
    </lineage>
</organism>
<dbReference type="InterPro" id="IPR001466">
    <property type="entry name" value="Beta-lactam-related"/>
</dbReference>
<dbReference type="OrthoDB" id="9773047at2"/>
<dbReference type="Gene3D" id="3.40.710.10">
    <property type="entry name" value="DD-peptidase/beta-lactamase superfamily"/>
    <property type="match status" value="1"/>
</dbReference>
<dbReference type="RefSeq" id="WP_105050586.1">
    <property type="nucleotide sequence ID" value="NZ_CP150661.1"/>
</dbReference>
<dbReference type="Pfam" id="PF00144">
    <property type="entry name" value="Beta-lactamase"/>
    <property type="match status" value="1"/>
</dbReference>
<dbReference type="Proteomes" id="UP000247345">
    <property type="component" value="Unassembled WGS sequence"/>
</dbReference>
<dbReference type="PANTHER" id="PTHR43283:SF7">
    <property type="entry name" value="BETA-LACTAMASE-RELATED DOMAIN-CONTAINING PROTEIN"/>
    <property type="match status" value="1"/>
</dbReference>